<dbReference type="GO" id="GO:0022857">
    <property type="term" value="F:transmembrane transporter activity"/>
    <property type="evidence" value="ECO:0007669"/>
    <property type="project" value="InterPro"/>
</dbReference>
<dbReference type="PATRIC" id="fig|284581.3.peg.1095"/>
<evidence type="ECO:0000313" key="10">
    <source>
        <dbReference type="Proteomes" id="UP000037558"/>
    </source>
</evidence>
<dbReference type="RefSeq" id="WP_053400068.1">
    <property type="nucleotide sequence ID" value="NZ_LILC01000002.1"/>
</dbReference>
<protein>
    <recommendedName>
        <fullName evidence="8">Major facilitator superfamily (MFS) profile domain-containing protein</fullName>
    </recommendedName>
</protein>
<proteinExistence type="predicted"/>
<feature type="transmembrane region" description="Helical" evidence="7">
    <location>
        <begin position="357"/>
        <end position="380"/>
    </location>
</feature>
<feature type="transmembrane region" description="Helical" evidence="7">
    <location>
        <begin position="386"/>
        <end position="406"/>
    </location>
</feature>
<dbReference type="Gene3D" id="1.20.1250.20">
    <property type="entry name" value="MFS general substrate transporter like domains"/>
    <property type="match status" value="1"/>
</dbReference>
<evidence type="ECO:0000256" key="5">
    <source>
        <dbReference type="ARBA" id="ARBA00022989"/>
    </source>
</evidence>
<evidence type="ECO:0000256" key="2">
    <source>
        <dbReference type="ARBA" id="ARBA00022448"/>
    </source>
</evidence>
<feature type="transmembrane region" description="Helical" evidence="7">
    <location>
        <begin position="266"/>
        <end position="290"/>
    </location>
</feature>
<feature type="transmembrane region" description="Helical" evidence="7">
    <location>
        <begin position="320"/>
        <end position="345"/>
    </location>
</feature>
<comment type="caution">
    <text evidence="9">The sequence shown here is derived from an EMBL/GenBank/DDBJ whole genome shotgun (WGS) entry which is preliminary data.</text>
</comment>
<dbReference type="Pfam" id="PF07690">
    <property type="entry name" value="MFS_1"/>
    <property type="match status" value="1"/>
</dbReference>
<dbReference type="InterPro" id="IPR036259">
    <property type="entry name" value="MFS_trans_sf"/>
</dbReference>
<feature type="transmembrane region" description="Helical" evidence="7">
    <location>
        <begin position="114"/>
        <end position="133"/>
    </location>
</feature>
<evidence type="ECO:0000259" key="8">
    <source>
        <dbReference type="PROSITE" id="PS50850"/>
    </source>
</evidence>
<dbReference type="EMBL" id="LILC01000002">
    <property type="protein sequence ID" value="KOO50892.1"/>
    <property type="molecule type" value="Genomic_DNA"/>
</dbReference>
<gene>
    <name evidence="9" type="ORF">AMD01_03950</name>
</gene>
<name>A0A0M0LIZ1_9BACI</name>
<reference evidence="10" key="1">
    <citation type="submission" date="2015-08" db="EMBL/GenBank/DDBJ databases">
        <title>Fjat-14210 dsm16467.</title>
        <authorList>
            <person name="Liu B."/>
            <person name="Wang J."/>
            <person name="Zhu Y."/>
            <person name="Liu G."/>
            <person name="Chen Q."/>
            <person name="Chen Z."/>
            <person name="Lan J."/>
            <person name="Che J."/>
            <person name="Ge C."/>
            <person name="Shi H."/>
            <person name="Pan Z."/>
            <person name="Liu X."/>
        </authorList>
    </citation>
    <scope>NUCLEOTIDE SEQUENCE [LARGE SCALE GENOMIC DNA]</scope>
    <source>
        <strain evidence="10">DSM 16467</strain>
    </source>
</reference>
<evidence type="ECO:0000256" key="3">
    <source>
        <dbReference type="ARBA" id="ARBA00022475"/>
    </source>
</evidence>
<dbReference type="InterPro" id="IPR011701">
    <property type="entry name" value="MFS"/>
</dbReference>
<feature type="transmembrane region" description="Helical" evidence="7">
    <location>
        <begin position="154"/>
        <end position="176"/>
    </location>
</feature>
<comment type="subcellular location">
    <subcellularLocation>
        <location evidence="1">Cell membrane</location>
        <topology evidence="1">Multi-pass membrane protein</topology>
    </subcellularLocation>
</comment>
<sequence>MNEAVIQPAPIEMKRPLLLQKDFLIIFAITLSSRLGFSLFLFTQSWFVINELLQKAGLGMIFIASSVPAILLMTLGGVLADRFNRKTIVLLSTLAEALTIGSVFLLLFNGWNHLSLFIVSALLFGIIDSFHVPARNALLPSIVQEDDLMRANSLISIISQVTGIFGAFLAGVFIKYLDYSTIFLLASLIMIFFSACIPFLSLKKEKVEKEDQEPLLQSFKNGLSYIKKNTFLSTLISVSFVINVFITGPMALGIPLIASKLFKQNSLAFSTMEAVLVVGILAGSAAVGILNFKKNRGLIAMWALLALGLTYLGLGVSRSLVLCLIFLFLLGFALSFSNAPIFAIVQSKVENAMLGRVMSVMMLAGSALQPVSYGLTSLLLGTGIDIQTVIVLGAVPLICVILWVFLKVPVLRQTN</sequence>
<dbReference type="InterPro" id="IPR020846">
    <property type="entry name" value="MFS_dom"/>
</dbReference>
<keyword evidence="5 7" id="KW-1133">Transmembrane helix</keyword>
<keyword evidence="10" id="KW-1185">Reference proteome</keyword>
<dbReference type="PANTHER" id="PTHR23513:SF11">
    <property type="entry name" value="STAPHYLOFERRIN A TRANSPORTER"/>
    <property type="match status" value="1"/>
</dbReference>
<dbReference type="OrthoDB" id="3613552at2"/>
<organism evidence="9 10">
    <name type="scientific">Priestia koreensis</name>
    <dbReference type="NCBI Taxonomy" id="284581"/>
    <lineage>
        <taxon>Bacteria</taxon>
        <taxon>Bacillati</taxon>
        <taxon>Bacillota</taxon>
        <taxon>Bacilli</taxon>
        <taxon>Bacillales</taxon>
        <taxon>Bacillaceae</taxon>
        <taxon>Priestia</taxon>
    </lineage>
</organism>
<dbReference type="GO" id="GO:0005886">
    <property type="term" value="C:plasma membrane"/>
    <property type="evidence" value="ECO:0007669"/>
    <property type="project" value="UniProtKB-SubCell"/>
</dbReference>
<keyword evidence="2" id="KW-0813">Transport</keyword>
<evidence type="ECO:0000313" key="9">
    <source>
        <dbReference type="EMBL" id="KOO50892.1"/>
    </source>
</evidence>
<keyword evidence="6 7" id="KW-0472">Membrane</keyword>
<feature type="transmembrane region" description="Helical" evidence="7">
    <location>
        <begin position="297"/>
        <end position="314"/>
    </location>
</feature>
<keyword evidence="4 7" id="KW-0812">Transmembrane</keyword>
<evidence type="ECO:0000256" key="7">
    <source>
        <dbReference type="SAM" id="Phobius"/>
    </source>
</evidence>
<dbReference type="AlphaFoldDB" id="A0A0M0LIZ1"/>
<dbReference type="Proteomes" id="UP000037558">
    <property type="component" value="Unassembled WGS sequence"/>
</dbReference>
<feature type="transmembrane region" description="Helical" evidence="7">
    <location>
        <begin position="182"/>
        <end position="202"/>
    </location>
</feature>
<feature type="transmembrane region" description="Helical" evidence="7">
    <location>
        <begin position="59"/>
        <end position="80"/>
    </location>
</feature>
<dbReference type="STRING" id="284581.AMD01_03950"/>
<dbReference type="SUPFAM" id="SSF103473">
    <property type="entry name" value="MFS general substrate transporter"/>
    <property type="match status" value="1"/>
</dbReference>
<feature type="transmembrane region" description="Helical" evidence="7">
    <location>
        <begin position="230"/>
        <end position="254"/>
    </location>
</feature>
<accession>A0A0M0LIZ1</accession>
<dbReference type="PROSITE" id="PS50850">
    <property type="entry name" value="MFS"/>
    <property type="match status" value="1"/>
</dbReference>
<dbReference type="CDD" id="cd06173">
    <property type="entry name" value="MFS_MefA_like"/>
    <property type="match status" value="1"/>
</dbReference>
<feature type="transmembrane region" description="Helical" evidence="7">
    <location>
        <begin position="87"/>
        <end position="108"/>
    </location>
</feature>
<evidence type="ECO:0000256" key="1">
    <source>
        <dbReference type="ARBA" id="ARBA00004651"/>
    </source>
</evidence>
<feature type="transmembrane region" description="Helical" evidence="7">
    <location>
        <begin position="23"/>
        <end position="47"/>
    </location>
</feature>
<dbReference type="PANTHER" id="PTHR23513">
    <property type="entry name" value="INTEGRAL MEMBRANE EFFLUX PROTEIN-RELATED"/>
    <property type="match status" value="1"/>
</dbReference>
<feature type="domain" description="Major facilitator superfamily (MFS) profile" evidence="8">
    <location>
        <begin position="1"/>
        <end position="411"/>
    </location>
</feature>
<evidence type="ECO:0000256" key="6">
    <source>
        <dbReference type="ARBA" id="ARBA00023136"/>
    </source>
</evidence>
<keyword evidence="3" id="KW-1003">Cell membrane</keyword>
<evidence type="ECO:0000256" key="4">
    <source>
        <dbReference type="ARBA" id="ARBA00022692"/>
    </source>
</evidence>